<feature type="transmembrane region" description="Helical" evidence="1">
    <location>
        <begin position="1678"/>
        <end position="1705"/>
    </location>
</feature>
<evidence type="ECO:0000313" key="3">
    <source>
        <dbReference type="EMBL" id="AKZ65475.1"/>
    </source>
</evidence>
<feature type="transmembrane region" description="Helical" evidence="1">
    <location>
        <begin position="1629"/>
        <end position="1657"/>
    </location>
</feature>
<name>A0ABN4I2U4_9BURK</name>
<dbReference type="InterPro" id="IPR008638">
    <property type="entry name" value="FhaB/CdiA-like_TPS"/>
</dbReference>
<dbReference type="Gene3D" id="2.160.20.10">
    <property type="entry name" value="Single-stranded right-handed beta-helix, Pectin lyase-like"/>
    <property type="match status" value="1"/>
</dbReference>
<sequence length="2221" mass="222526">MGPLQFVWQDAKNSASQLGDSIESQVARHGYSEWQVFAVEVKKSVAAAEHDGNWMPTLSLFESRLPGYLAAMGVRITRGLPSLQFGTPAFAAPIADPAAPIRFQPQVTQSTGVGGGVPVVNITAPNAAGISLNQYSQFNVDAIGLILNNSLISGGSTLGGTVTANGNLRGRTASQIINQVTTQGSASRIAGTIEVFGTQADVIIANPNGINCTACGFINTPRVVMTTGTPQFLSARGGVSSSFDNAKALSYDVRGGHIQIEGLAGVTGTPGAGIEGSAGVIDLIGGSIGVNASINAGQQINLISGQQLVSEAVAGQGKVDSDYSVATNGSSPNFSGPDPTLQIDATAFGAMNAGQIKVVATTAGLGVKAGVLNANNGNVTIDANGNVNATNVYGSQGATIRADGSVSAGTVTSYGAASFNAGTDVTVGQITAANNAQITGRNIAIGNAVVGGALTVNGSGNVTTSQSGAIVGDAQFTAGGGFTNTGNWTAGGNLNISANTVGNALSSQLSGLGSTTVTAGSMVNYGTLYGDNLRVTLSGGLDNTFGSMLAKTAMVANVGSLVSNLGGTMYVGDPNAAANAAPAGDLALTVSSSGSSFNNLGGLIAASNGLTVNAVNAALDMSGTATGRLNAGGALAVNAGLLVNSGSWLASGSSVSLSGVNGIVNAGVVQSAGNLTLSSSAGVITNGGALVAGQDLTLNGTTNNIAGAILHAERDLTINGAGTNAGTMEALRNVSLQGSDFNNSKGIIQANNNFSANLTGTLTNVAGTIAAQKDVSIQAATVNNDRAAPVTAVSTMQQIVDVDFVGNTYLGVYTLSSVNASNAGGAPVPSSIKTDVYISTLFGQTTSVDRTAGTLTISESCDNAFCSQTSTRTYELPKVDQVMVKQTEGAAGQILAGNNLVVTATTLSNRGSTISAGNNLVANLSTLSNGASDSFITYRAGETVNQASLNAFLQAAQIDLTNLTRFANVRSVVEAPSQLTGSVFSQAQSVVALTNVVETSVLGTRGMLRAGANVSLNGSGNLVNAGDLVAGNNINITLPGNFVNQGTYQSSFTTRPGCLPSATCREDNAHVDTFAYQQTSNSVVAGGTLTVTAGTITNNFGTLSARNNVNLSANSLDNLAGTILSTSGDVNIAAASITNRVVSPVTTHVSYGDVNPEFALGCNAGGTYKGSECNIDRENQASAAAIISGARNVNVNGDSLVNTGGLITAGADANINISGSVSNTAVALNTYWQGHWTEETCWFCSDKEHYTNGVIADGTQIAGIQAGNALTVISGGNVLNTGNLFGSDVALSGLSLTNGITDTRQPTAASTVAPQWIPIGPSGDAVSADGTPSTLAPVYAVNVSGGDLLSSFGPSLLVANLPPALRPETNQFYYDASTESNLIRQEAIKQTGSGTFVNGVAWSSTNNLSIDDQQKAVLYNNAITYATENNLQLGKPLSSAQISALDKPMLWYTEQTVPDPSCSFTSTVCGTVSALMPQIYLPQNYAGSTSGGVISGNDVKLTFKDSITNTGIIQATNLDVKTATLTNEQRSVDIGTSAYKVQGGWMEYTGTQLQPGGFMSAVNLNVQADRITSIGDAFRVVNTDGTPNTAGTAALLSSLRQQLGSDFTEITPHDNIQTNFIKDTSGPGAFGQVLIIAMAIALAVVTGGAAAAALGGMQQAASVAMLDAIAAGATFTEAAAVGGIMASAAGGIIVGAVSAAAGAMASNAFTQLATTGSLNIGSVFKAGAVSGLTAGLTQGTLGDTGMNTLSNGVVQGNPQITLANVSSTALKIGEQGLISAGVNTAINGGSFGTAFLNNVVNSTAAVGANAIGDFTPTLTSDLGTVGKEIAYLAAHGLLGCAASAAGGSGCASGAIGGTTSAALTPYIGAAVLGDQTELSNEQLATVTALAMLSGGAVASLLGKDAVAAATAAQNEAMNNWAMHIRLLPGQKSEAEKLAQAQQDCSPTNPGACSDAQALSSVSAQRDAALAKACSSPSSASCAFQKLLATATGNDVQFVNGVATATPAPQPSSSQPNVGAATLDNMLGNPLAGIFGGLAYYFGGSNLDAFYASQLGTATDGLLASISGFNLPKAPRIVGASNAVIPSGFASNEAFTQFGVNMRNGLSAAGYTDAEPILQGSAVTGKSFATGRPFDVGRASDFDVAIASPKLLQAAEDAGIGLRSGGTRTGPLSAADLKSLGLQDLANQMSQQAGRDVNFMIYNSTASATQRAPSIVLPNLSR</sequence>
<dbReference type="InterPro" id="IPR049271">
    <property type="entry name" value="DUF6862"/>
</dbReference>
<dbReference type="EMBL" id="CP011409">
    <property type="protein sequence ID" value="AKZ65475.1"/>
    <property type="molecule type" value="Genomic_DNA"/>
</dbReference>
<evidence type="ECO:0000256" key="1">
    <source>
        <dbReference type="SAM" id="Phobius"/>
    </source>
</evidence>
<dbReference type="InterPro" id="IPR011050">
    <property type="entry name" value="Pectin_lyase_fold/virulence"/>
</dbReference>
<dbReference type="NCBIfam" id="TIGR01731">
    <property type="entry name" value="fil_hemag_20aa"/>
    <property type="match status" value="8"/>
</dbReference>
<keyword evidence="1" id="KW-0472">Membrane</keyword>
<proteinExistence type="predicted"/>
<keyword evidence="1" id="KW-0812">Transmembrane</keyword>
<dbReference type="NCBIfam" id="TIGR01901">
    <property type="entry name" value="adhes_NPXG"/>
    <property type="match status" value="1"/>
</dbReference>
<dbReference type="SUPFAM" id="SSF51126">
    <property type="entry name" value="Pectin lyase-like"/>
    <property type="match status" value="1"/>
</dbReference>
<feature type="domain" description="Filamentous haemagglutinin FhaB/tRNA nuclease CdiA-like TPS" evidence="2">
    <location>
        <begin position="114"/>
        <end position="235"/>
    </location>
</feature>
<organism evidence="3 4">
    <name type="scientific">Herbaspirillum hiltneri N3</name>
    <dbReference type="NCBI Taxonomy" id="1262470"/>
    <lineage>
        <taxon>Bacteria</taxon>
        <taxon>Pseudomonadati</taxon>
        <taxon>Pseudomonadota</taxon>
        <taxon>Betaproteobacteria</taxon>
        <taxon>Burkholderiales</taxon>
        <taxon>Oxalobacteraceae</taxon>
        <taxon>Herbaspirillum</taxon>
    </lineage>
</organism>
<dbReference type="Proteomes" id="UP000063429">
    <property type="component" value="Chromosome"/>
</dbReference>
<dbReference type="Pfam" id="PF05860">
    <property type="entry name" value="TPS"/>
    <property type="match status" value="1"/>
</dbReference>
<dbReference type="InterPro" id="IPR010069">
    <property type="entry name" value="CdiA_FHA1_rpt"/>
</dbReference>
<dbReference type="Pfam" id="PF21726">
    <property type="entry name" value="DUF6862"/>
    <property type="match status" value="1"/>
</dbReference>
<accession>A0ABN4I2U4</accession>
<keyword evidence="1" id="KW-1133">Transmembrane helix</keyword>
<protein>
    <recommendedName>
        <fullName evidence="2">Filamentous haemagglutinin FhaB/tRNA nuclease CdiA-like TPS domain-containing protein</fullName>
    </recommendedName>
</protein>
<reference evidence="4" key="1">
    <citation type="journal article" date="2015" name="Genome Announc.">
        <title>Complete Genome Sequence of Herbaspirillum hiltneri N3 (DSM 17495), Isolated from Surface-Sterilized Wheat Roots.</title>
        <authorList>
            <person name="Guizelini D."/>
            <person name="Saizaki P.M."/>
            <person name="Coimbra N.A."/>
            <person name="Weiss V.A."/>
            <person name="Faoro H."/>
            <person name="Sfeir M.Z."/>
            <person name="Baura V.A."/>
            <person name="Monteiro R.A."/>
            <person name="Chubatsu L.S."/>
            <person name="Souza E.M."/>
            <person name="Cruz L.M."/>
            <person name="Pedrosa F.O."/>
            <person name="Raittz R.T."/>
            <person name="Marchaukoski J.N."/>
            <person name="Steffens M.B."/>
        </authorList>
    </citation>
    <scope>NUCLEOTIDE SEQUENCE [LARGE SCALE GENOMIC DNA]</scope>
    <source>
        <strain evidence="4">N3</strain>
    </source>
</reference>
<dbReference type="SMART" id="SM00912">
    <property type="entry name" value="Haemagg_act"/>
    <property type="match status" value="1"/>
</dbReference>
<keyword evidence="4" id="KW-1185">Reference proteome</keyword>
<dbReference type="InterPro" id="IPR012334">
    <property type="entry name" value="Pectin_lyas_fold"/>
</dbReference>
<gene>
    <name evidence="3" type="ORF">F506_17865</name>
</gene>
<evidence type="ECO:0000313" key="4">
    <source>
        <dbReference type="Proteomes" id="UP000063429"/>
    </source>
</evidence>
<evidence type="ECO:0000259" key="2">
    <source>
        <dbReference type="SMART" id="SM00912"/>
    </source>
</evidence>